<protein>
    <submittedName>
        <fullName evidence="2">Uncharacterized protein</fullName>
    </submittedName>
</protein>
<name>A0A445LDG0_GLYSO</name>
<feature type="transmembrane region" description="Helical" evidence="1">
    <location>
        <begin position="46"/>
        <end position="64"/>
    </location>
</feature>
<keyword evidence="1" id="KW-0812">Transmembrane</keyword>
<keyword evidence="3" id="KW-1185">Reference proteome</keyword>
<reference evidence="2 3" key="1">
    <citation type="submission" date="2018-09" db="EMBL/GenBank/DDBJ databases">
        <title>A high-quality reference genome of wild soybean provides a powerful tool to mine soybean genomes.</title>
        <authorList>
            <person name="Xie M."/>
            <person name="Chung C.Y.L."/>
            <person name="Li M.-W."/>
            <person name="Wong F.-L."/>
            <person name="Chan T.-F."/>
            <person name="Lam H.-M."/>
        </authorList>
    </citation>
    <scope>NUCLEOTIDE SEQUENCE [LARGE SCALE GENOMIC DNA]</scope>
    <source>
        <strain evidence="3">cv. W05</strain>
        <tissue evidence="2">Hypocotyl of etiolated seedlings</tissue>
    </source>
</reference>
<evidence type="ECO:0000313" key="3">
    <source>
        <dbReference type="Proteomes" id="UP000289340"/>
    </source>
</evidence>
<accession>A0A445LDG0</accession>
<keyword evidence="1" id="KW-0472">Membrane</keyword>
<organism evidence="2 3">
    <name type="scientific">Glycine soja</name>
    <name type="common">Wild soybean</name>
    <dbReference type="NCBI Taxonomy" id="3848"/>
    <lineage>
        <taxon>Eukaryota</taxon>
        <taxon>Viridiplantae</taxon>
        <taxon>Streptophyta</taxon>
        <taxon>Embryophyta</taxon>
        <taxon>Tracheophyta</taxon>
        <taxon>Spermatophyta</taxon>
        <taxon>Magnoliopsida</taxon>
        <taxon>eudicotyledons</taxon>
        <taxon>Gunneridae</taxon>
        <taxon>Pentapetalae</taxon>
        <taxon>rosids</taxon>
        <taxon>fabids</taxon>
        <taxon>Fabales</taxon>
        <taxon>Fabaceae</taxon>
        <taxon>Papilionoideae</taxon>
        <taxon>50 kb inversion clade</taxon>
        <taxon>NPAAA clade</taxon>
        <taxon>indigoferoid/millettioid clade</taxon>
        <taxon>Phaseoleae</taxon>
        <taxon>Glycine</taxon>
        <taxon>Glycine subgen. Soja</taxon>
    </lineage>
</organism>
<evidence type="ECO:0000313" key="2">
    <source>
        <dbReference type="EMBL" id="RZC20874.1"/>
    </source>
</evidence>
<dbReference type="AlphaFoldDB" id="A0A445LDG0"/>
<comment type="caution">
    <text evidence="2">The sequence shown here is derived from an EMBL/GenBank/DDBJ whole genome shotgun (WGS) entry which is preliminary data.</text>
</comment>
<dbReference type="EMBL" id="QZWG01000003">
    <property type="protein sequence ID" value="RZC20874.1"/>
    <property type="molecule type" value="Genomic_DNA"/>
</dbReference>
<sequence length="65" mass="7435">MSSISSFLCLLFLELLTKDIILVAYIPRLGTFCVCFKKLECYVKKYLSSCLFSKFLVIVTLLVIC</sequence>
<evidence type="ECO:0000256" key="1">
    <source>
        <dbReference type="SAM" id="Phobius"/>
    </source>
</evidence>
<dbReference type="Proteomes" id="UP000289340">
    <property type="component" value="Chromosome 3"/>
</dbReference>
<keyword evidence="1" id="KW-1133">Transmembrane helix</keyword>
<proteinExistence type="predicted"/>
<gene>
    <name evidence="2" type="ORF">D0Y65_007286</name>
</gene>